<dbReference type="Proteomes" id="UP000078486">
    <property type="component" value="Unassembled WGS sequence"/>
</dbReference>
<accession>A0A178IKS2</accession>
<dbReference type="RefSeq" id="WP_068770455.1">
    <property type="nucleotide sequence ID" value="NZ_CP109796.1"/>
</dbReference>
<dbReference type="OrthoDB" id="202398at2"/>
<keyword evidence="2" id="KW-1185">Reference proteome</keyword>
<gene>
    <name evidence="1" type="ORF">AW736_11890</name>
</gene>
<reference evidence="1 2" key="1">
    <citation type="submission" date="2016-01" db="EMBL/GenBank/DDBJ databases">
        <title>High potential of lignocellulose degradation of a new Verrucomicrobia species.</title>
        <authorList>
            <person name="Wang Y."/>
            <person name="Shi Y."/>
            <person name="Qiu Z."/>
            <person name="Liu S."/>
            <person name="Yang H."/>
        </authorList>
    </citation>
    <scope>NUCLEOTIDE SEQUENCE [LARGE SCALE GENOMIC DNA]</scope>
    <source>
        <strain evidence="1 2">TSB47</strain>
    </source>
</reference>
<dbReference type="STRING" id="1184151.AW736_11890"/>
<proteinExistence type="predicted"/>
<protein>
    <submittedName>
        <fullName evidence="1">Uncharacterized protein</fullName>
    </submittedName>
</protein>
<evidence type="ECO:0000313" key="2">
    <source>
        <dbReference type="Proteomes" id="UP000078486"/>
    </source>
</evidence>
<name>A0A178IKS2_9BACT</name>
<dbReference type="AlphaFoldDB" id="A0A178IKS2"/>
<comment type="caution">
    <text evidence="1">The sequence shown here is derived from an EMBL/GenBank/DDBJ whole genome shotgun (WGS) entry which is preliminary data.</text>
</comment>
<sequence>MPLKQQIAAKQAKEKPTLRRNPEVDAKIDEFIRTNPKIHEYYMGLTKEELVRKAILAKVQRSEYSNQRNEAIAAWVEEHPDLKAKIEERIKSVPAERRQRAFITMARTEAVKETLKASQGQGIRA</sequence>
<dbReference type="EMBL" id="LRRQ01000080">
    <property type="protein sequence ID" value="OAM89716.1"/>
    <property type="molecule type" value="Genomic_DNA"/>
</dbReference>
<organism evidence="1 2">
    <name type="scientific">Termitidicoccus mucosus</name>
    <dbReference type="NCBI Taxonomy" id="1184151"/>
    <lineage>
        <taxon>Bacteria</taxon>
        <taxon>Pseudomonadati</taxon>
        <taxon>Verrucomicrobiota</taxon>
        <taxon>Opitutia</taxon>
        <taxon>Opitutales</taxon>
        <taxon>Opitutaceae</taxon>
        <taxon>Termitidicoccus</taxon>
    </lineage>
</organism>
<evidence type="ECO:0000313" key="1">
    <source>
        <dbReference type="EMBL" id="OAM89716.1"/>
    </source>
</evidence>